<dbReference type="Pfam" id="PF10704">
    <property type="entry name" value="DUF2508"/>
    <property type="match status" value="1"/>
</dbReference>
<dbReference type="EMBL" id="FOPI01000013">
    <property type="protein sequence ID" value="SFG34632.1"/>
    <property type="molecule type" value="Genomic_DNA"/>
</dbReference>
<sequence>MFGRKRHILRSTYDEFLLDAIDDAKMIWDHARQTEEAVYDADDELTAETKLARAKYEFLYREAKLRKVHGRMQSSVFGK</sequence>
<name>A0A1I2R247_9LACO</name>
<dbReference type="AlphaFoldDB" id="A0A1I2R247"/>
<gene>
    <name evidence="1" type="ORF">SAMN02910432_00990</name>
</gene>
<evidence type="ECO:0000313" key="1">
    <source>
        <dbReference type="EMBL" id="SFG34632.1"/>
    </source>
</evidence>
<dbReference type="InterPro" id="IPR019644">
    <property type="entry name" value="DUF2508"/>
</dbReference>
<accession>A0A1I2R247</accession>
<evidence type="ECO:0000313" key="2">
    <source>
        <dbReference type="Proteomes" id="UP000182635"/>
    </source>
</evidence>
<dbReference type="Proteomes" id="UP000182635">
    <property type="component" value="Unassembled WGS sequence"/>
</dbReference>
<evidence type="ECO:0008006" key="3">
    <source>
        <dbReference type="Google" id="ProtNLM"/>
    </source>
</evidence>
<protein>
    <recommendedName>
        <fullName evidence="3">DUF2508 domain-containing protein</fullName>
    </recommendedName>
</protein>
<dbReference type="RefSeq" id="WP_014073122.1">
    <property type="nucleotide sequence ID" value="NZ_AYYL01000008.1"/>
</dbReference>
<proteinExistence type="predicted"/>
<organism evidence="1 2">
    <name type="scientific">Ligilactobacillus ruminis DSM 20403 = NBRC 102161</name>
    <dbReference type="NCBI Taxonomy" id="1423798"/>
    <lineage>
        <taxon>Bacteria</taxon>
        <taxon>Bacillati</taxon>
        <taxon>Bacillota</taxon>
        <taxon>Bacilli</taxon>
        <taxon>Lactobacillales</taxon>
        <taxon>Lactobacillaceae</taxon>
        <taxon>Ligilactobacillus</taxon>
    </lineage>
</organism>
<dbReference type="GeneID" id="29802561"/>
<reference evidence="2" key="1">
    <citation type="submission" date="2016-10" db="EMBL/GenBank/DDBJ databases">
        <authorList>
            <person name="Varghese N."/>
            <person name="Submissions S."/>
        </authorList>
    </citation>
    <scope>NUCLEOTIDE SEQUENCE [LARGE SCALE GENOMIC DNA]</scope>
    <source>
        <strain evidence="2">DSM 20403</strain>
    </source>
</reference>
<dbReference type="OrthoDB" id="2167041at2"/>